<gene>
    <name evidence="2" type="ORF">SAMN05421858_1667</name>
</gene>
<sequence>MVSTVPSDTLPETDADAKRLKTTASSSLNKLFRACSDQMRRETLVVLRTKDGPISLSELARTIDGDTEQARMSLVHVHLPMLDALGLVHWNRARESVELATVSREFRGLLDVIEHER</sequence>
<keyword evidence="3" id="KW-1185">Reference proteome</keyword>
<dbReference type="AlphaFoldDB" id="A0A1N6YQ87"/>
<dbReference type="SUPFAM" id="SSF46785">
    <property type="entry name" value="Winged helix' DNA-binding domain"/>
    <property type="match status" value="1"/>
</dbReference>
<proteinExistence type="predicted"/>
<name>A0A1N6YQ87_9EURY</name>
<dbReference type="EMBL" id="FTNO01000001">
    <property type="protein sequence ID" value="SIR16609.1"/>
    <property type="molecule type" value="Genomic_DNA"/>
</dbReference>
<dbReference type="InterPro" id="IPR036388">
    <property type="entry name" value="WH-like_DNA-bd_sf"/>
</dbReference>
<reference evidence="3" key="1">
    <citation type="submission" date="2017-01" db="EMBL/GenBank/DDBJ databases">
        <authorList>
            <person name="Varghese N."/>
            <person name="Submissions S."/>
        </authorList>
    </citation>
    <scope>NUCLEOTIDE SEQUENCE [LARGE SCALE GENOMIC DNA]</scope>
    <source>
        <strain evidence="3">CGMCC 1.7737</strain>
    </source>
</reference>
<organism evidence="2 3">
    <name type="scientific">Haladaptatus litoreus</name>
    <dbReference type="NCBI Taxonomy" id="553468"/>
    <lineage>
        <taxon>Archaea</taxon>
        <taxon>Methanobacteriati</taxon>
        <taxon>Methanobacteriota</taxon>
        <taxon>Stenosarchaea group</taxon>
        <taxon>Halobacteria</taxon>
        <taxon>Halobacteriales</taxon>
        <taxon>Haladaptataceae</taxon>
        <taxon>Haladaptatus</taxon>
    </lineage>
</organism>
<evidence type="ECO:0000313" key="3">
    <source>
        <dbReference type="Proteomes" id="UP000186914"/>
    </source>
</evidence>
<evidence type="ECO:0000259" key="1">
    <source>
        <dbReference type="Pfam" id="PF24035"/>
    </source>
</evidence>
<dbReference type="Gene3D" id="1.10.10.10">
    <property type="entry name" value="Winged helix-like DNA-binding domain superfamily/Winged helix DNA-binding domain"/>
    <property type="match status" value="1"/>
</dbReference>
<dbReference type="InterPro" id="IPR036390">
    <property type="entry name" value="WH_DNA-bd_sf"/>
</dbReference>
<dbReference type="InterPro" id="IPR055768">
    <property type="entry name" value="DUF7344"/>
</dbReference>
<evidence type="ECO:0000313" key="2">
    <source>
        <dbReference type="EMBL" id="SIR16609.1"/>
    </source>
</evidence>
<protein>
    <recommendedName>
        <fullName evidence="1">DUF7344 domain-containing protein</fullName>
    </recommendedName>
</protein>
<feature type="domain" description="DUF7344" evidence="1">
    <location>
        <begin position="32"/>
        <end position="98"/>
    </location>
</feature>
<dbReference type="Pfam" id="PF24035">
    <property type="entry name" value="DUF7344"/>
    <property type="match status" value="1"/>
</dbReference>
<accession>A0A1N6YQ87</accession>
<dbReference type="Proteomes" id="UP000186914">
    <property type="component" value="Unassembled WGS sequence"/>
</dbReference>